<sequence>MIDSGLESIWRAIREDVRVQQSNPLSGSDLAAFVAAFEASSMRGAADVLDLTQSAVTKRVLALERRLGVALLERGRFGVRPTEAGRVLYPEAKQALAALREAEEALADHRLHAGESLALAASHTIGEYLLPGWLAGFRATAPTVHAQVAIVNSAGVLAALRARRAEIGFVEGLDPLDGLDVVTVRHDEVAVVVAAGHRWARRRSLRAAELLREPYVAREAGSGTRIVAAAALAAVGVEVRPGLELASTESVKRALGSGGFGLLSRLAVETEERGGTLRTVPLRDLPLRRALRAVRDPRRRLPRPAERFWRWLGERAEEEERGSAPAAAGAATAPRSPTSSRGSC</sequence>
<keyword evidence="2" id="KW-0805">Transcription regulation</keyword>
<dbReference type="SUPFAM" id="SSF46785">
    <property type="entry name" value="Winged helix' DNA-binding domain"/>
    <property type="match status" value="1"/>
</dbReference>
<protein>
    <submittedName>
        <fullName evidence="7">DNA-binding transcriptional LysR family regulator</fullName>
    </submittedName>
</protein>
<dbReference type="Pfam" id="PF00126">
    <property type="entry name" value="HTH_1"/>
    <property type="match status" value="1"/>
</dbReference>
<dbReference type="InterPro" id="IPR000847">
    <property type="entry name" value="LysR_HTH_N"/>
</dbReference>
<dbReference type="PANTHER" id="PTHR30126">
    <property type="entry name" value="HTH-TYPE TRANSCRIPTIONAL REGULATOR"/>
    <property type="match status" value="1"/>
</dbReference>
<feature type="domain" description="HTH lysR-type" evidence="6">
    <location>
        <begin position="29"/>
        <end position="82"/>
    </location>
</feature>
<keyword evidence="8" id="KW-1185">Reference proteome</keyword>
<evidence type="ECO:0000256" key="5">
    <source>
        <dbReference type="SAM" id="MobiDB-lite"/>
    </source>
</evidence>
<feature type="region of interest" description="Disordered" evidence="5">
    <location>
        <begin position="316"/>
        <end position="344"/>
    </location>
</feature>
<dbReference type="Gene3D" id="3.40.190.290">
    <property type="match status" value="1"/>
</dbReference>
<accession>A0A840ID21</accession>
<evidence type="ECO:0000256" key="2">
    <source>
        <dbReference type="ARBA" id="ARBA00023015"/>
    </source>
</evidence>
<feature type="compositionally biased region" description="Low complexity" evidence="5">
    <location>
        <begin position="323"/>
        <end position="344"/>
    </location>
</feature>
<evidence type="ECO:0000313" key="8">
    <source>
        <dbReference type="Proteomes" id="UP000585272"/>
    </source>
</evidence>
<dbReference type="EMBL" id="JACHNU010000001">
    <property type="protein sequence ID" value="MBB4661964.1"/>
    <property type="molecule type" value="Genomic_DNA"/>
</dbReference>
<dbReference type="GO" id="GO:0000976">
    <property type="term" value="F:transcription cis-regulatory region binding"/>
    <property type="evidence" value="ECO:0007669"/>
    <property type="project" value="TreeGrafter"/>
</dbReference>
<dbReference type="Pfam" id="PF03466">
    <property type="entry name" value="LysR_substrate"/>
    <property type="match status" value="1"/>
</dbReference>
<name>A0A840ID21_9ACTN</name>
<gene>
    <name evidence="7" type="ORF">BDZ31_001537</name>
</gene>
<evidence type="ECO:0000313" key="7">
    <source>
        <dbReference type="EMBL" id="MBB4661964.1"/>
    </source>
</evidence>
<dbReference type="Gene3D" id="1.10.10.10">
    <property type="entry name" value="Winged helix-like DNA-binding domain superfamily/Winged helix DNA-binding domain"/>
    <property type="match status" value="1"/>
</dbReference>
<organism evidence="7 8">
    <name type="scientific">Conexibacter arvalis</name>
    <dbReference type="NCBI Taxonomy" id="912552"/>
    <lineage>
        <taxon>Bacteria</taxon>
        <taxon>Bacillati</taxon>
        <taxon>Actinomycetota</taxon>
        <taxon>Thermoleophilia</taxon>
        <taxon>Solirubrobacterales</taxon>
        <taxon>Conexibacteraceae</taxon>
        <taxon>Conexibacter</taxon>
    </lineage>
</organism>
<evidence type="ECO:0000256" key="1">
    <source>
        <dbReference type="ARBA" id="ARBA00009437"/>
    </source>
</evidence>
<dbReference type="SUPFAM" id="SSF53850">
    <property type="entry name" value="Periplasmic binding protein-like II"/>
    <property type="match status" value="1"/>
</dbReference>
<keyword evidence="3 7" id="KW-0238">DNA-binding</keyword>
<dbReference type="AlphaFoldDB" id="A0A840ID21"/>
<reference evidence="7 8" key="1">
    <citation type="submission" date="2020-08" db="EMBL/GenBank/DDBJ databases">
        <title>Genomic Encyclopedia of Archaeal and Bacterial Type Strains, Phase II (KMG-II): from individual species to whole genera.</title>
        <authorList>
            <person name="Goeker M."/>
        </authorList>
    </citation>
    <scope>NUCLEOTIDE SEQUENCE [LARGE SCALE GENOMIC DNA]</scope>
    <source>
        <strain evidence="7 8">DSM 23288</strain>
    </source>
</reference>
<keyword evidence="4" id="KW-0804">Transcription</keyword>
<dbReference type="InterPro" id="IPR036388">
    <property type="entry name" value="WH-like_DNA-bd_sf"/>
</dbReference>
<dbReference type="Proteomes" id="UP000585272">
    <property type="component" value="Unassembled WGS sequence"/>
</dbReference>
<comment type="similarity">
    <text evidence="1">Belongs to the LysR transcriptional regulatory family.</text>
</comment>
<dbReference type="InterPro" id="IPR036390">
    <property type="entry name" value="WH_DNA-bd_sf"/>
</dbReference>
<evidence type="ECO:0000256" key="3">
    <source>
        <dbReference type="ARBA" id="ARBA00023125"/>
    </source>
</evidence>
<comment type="caution">
    <text evidence="7">The sequence shown here is derived from an EMBL/GenBank/DDBJ whole genome shotgun (WGS) entry which is preliminary data.</text>
</comment>
<dbReference type="GO" id="GO:0003700">
    <property type="term" value="F:DNA-binding transcription factor activity"/>
    <property type="evidence" value="ECO:0007669"/>
    <property type="project" value="InterPro"/>
</dbReference>
<dbReference type="InterPro" id="IPR005119">
    <property type="entry name" value="LysR_subst-bd"/>
</dbReference>
<proteinExistence type="inferred from homology"/>
<dbReference type="RefSeq" id="WP_183340575.1">
    <property type="nucleotide sequence ID" value="NZ_JACHNU010000001.1"/>
</dbReference>
<dbReference type="PANTHER" id="PTHR30126:SF39">
    <property type="entry name" value="HTH-TYPE TRANSCRIPTIONAL REGULATOR CYSL"/>
    <property type="match status" value="1"/>
</dbReference>
<evidence type="ECO:0000256" key="4">
    <source>
        <dbReference type="ARBA" id="ARBA00023163"/>
    </source>
</evidence>
<evidence type="ECO:0000259" key="6">
    <source>
        <dbReference type="PROSITE" id="PS50931"/>
    </source>
</evidence>
<dbReference type="PROSITE" id="PS50931">
    <property type="entry name" value="HTH_LYSR"/>
    <property type="match status" value="1"/>
</dbReference>